<evidence type="ECO:0000256" key="1">
    <source>
        <dbReference type="SAM" id="MobiDB-lite"/>
    </source>
</evidence>
<dbReference type="AlphaFoldDB" id="A0A022PGN8"/>
<keyword evidence="3" id="KW-1185">Reference proteome</keyword>
<dbReference type="PATRIC" id="fig|1393736.3.peg.3961"/>
<evidence type="ECO:0000313" key="2">
    <source>
        <dbReference type="EMBL" id="EYU13635.1"/>
    </source>
</evidence>
<gene>
    <name evidence="2" type="ORF">BA1DRAFT_03880</name>
</gene>
<evidence type="ECO:0000313" key="3">
    <source>
        <dbReference type="Proteomes" id="UP000023464"/>
    </source>
</evidence>
<feature type="region of interest" description="Disordered" evidence="1">
    <location>
        <begin position="28"/>
        <end position="49"/>
    </location>
</feature>
<dbReference type="Proteomes" id="UP000023464">
    <property type="component" value="Unassembled WGS sequence"/>
</dbReference>
<accession>A0A022PGN8</accession>
<dbReference type="RefSeq" id="WP_036782239.1">
    <property type="nucleotide sequence ID" value="NZ_CAWLTM010000039.1"/>
</dbReference>
<name>A0A022PGN8_9GAMM</name>
<dbReference type="EMBL" id="JFGV01000076">
    <property type="protein sequence ID" value="EYU13635.1"/>
    <property type="molecule type" value="Genomic_DNA"/>
</dbReference>
<comment type="caution">
    <text evidence="2">The sequence shown here is derived from an EMBL/GenBank/DDBJ whole genome shotgun (WGS) entry which is preliminary data.</text>
</comment>
<reference evidence="2 3" key="1">
    <citation type="submission" date="2014-03" db="EMBL/GenBank/DDBJ databases">
        <title>Draft Genome of Photorhabdus luminescens BA1, an Egyptian Isolate.</title>
        <authorList>
            <person name="Ghazal S."/>
            <person name="Hurst S.G.IV."/>
            <person name="Morris K."/>
            <person name="Thomas K."/>
            <person name="Tisa L.S."/>
        </authorList>
    </citation>
    <scope>NUCLEOTIDE SEQUENCE [LARGE SCALE GENOMIC DNA]</scope>
    <source>
        <strain evidence="2 3">BA1</strain>
    </source>
</reference>
<protein>
    <submittedName>
        <fullName evidence="2">Uncharacterized protein</fullName>
    </submittedName>
</protein>
<sequence length="113" mass="12713">MLENIRRHNETREVSIDIILNLVSSLSLTRSESEGSDQEAGESEKIPTRQKDCIPDDLALSTIFPDLANARKFPVIKPGAETTFLKQNEDQKVPYVILSIWIILILKGNFSTT</sequence>
<organism evidence="2 3">
    <name type="scientific">Photorhabdus aegyptia</name>
    <dbReference type="NCBI Taxonomy" id="2805098"/>
    <lineage>
        <taxon>Bacteria</taxon>
        <taxon>Pseudomonadati</taxon>
        <taxon>Pseudomonadota</taxon>
        <taxon>Gammaproteobacteria</taxon>
        <taxon>Enterobacterales</taxon>
        <taxon>Morganellaceae</taxon>
        <taxon>Photorhabdus</taxon>
    </lineage>
</organism>
<proteinExistence type="predicted"/>